<dbReference type="EMBL" id="JAENIK010000012">
    <property type="protein sequence ID" value="MBK1817822.1"/>
    <property type="molecule type" value="Genomic_DNA"/>
</dbReference>
<dbReference type="InterPro" id="IPR022156">
    <property type="entry name" value="Uncharacterised_YfbK_N"/>
</dbReference>
<protein>
    <submittedName>
        <fullName evidence="4">von Willebrand factor type A domain-containing protein</fullName>
    </submittedName>
</protein>
<name>A0A934V911_9BACT</name>
<dbReference type="InterPro" id="IPR021908">
    <property type="entry name" value="YfbK_C"/>
</dbReference>
<evidence type="ECO:0000256" key="2">
    <source>
        <dbReference type="SAM" id="MobiDB-lite"/>
    </source>
</evidence>
<dbReference type="AlphaFoldDB" id="A0A934V911"/>
<evidence type="ECO:0000259" key="3">
    <source>
        <dbReference type="PROSITE" id="PS50234"/>
    </source>
</evidence>
<accession>A0A934V911</accession>
<feature type="domain" description="VWFA" evidence="3">
    <location>
        <begin position="762"/>
        <end position="944"/>
    </location>
</feature>
<dbReference type="Gene3D" id="3.40.50.410">
    <property type="entry name" value="von Willebrand factor, type A domain"/>
    <property type="match status" value="1"/>
</dbReference>
<feature type="coiled-coil region" evidence="1">
    <location>
        <begin position="143"/>
        <end position="170"/>
    </location>
</feature>
<reference evidence="4" key="1">
    <citation type="submission" date="2021-01" db="EMBL/GenBank/DDBJ databases">
        <title>Modified the classification status of verrucomicrobia.</title>
        <authorList>
            <person name="Feng X."/>
        </authorList>
    </citation>
    <scope>NUCLEOTIDE SEQUENCE</scope>
    <source>
        <strain evidence="4">JCM 18052</strain>
    </source>
</reference>
<dbReference type="Pfam" id="PF12034">
    <property type="entry name" value="YfbK_C"/>
    <property type="match status" value="1"/>
</dbReference>
<proteinExistence type="predicted"/>
<gene>
    <name evidence="4" type="ORF">JIN84_19535</name>
</gene>
<feature type="compositionally biased region" description="Polar residues" evidence="2">
    <location>
        <begin position="499"/>
        <end position="509"/>
    </location>
</feature>
<dbReference type="Pfam" id="PF13519">
    <property type="entry name" value="VWA_2"/>
    <property type="match status" value="1"/>
</dbReference>
<sequence>MNEEPPTPPDAGNDGSVEARIVSWVLGEASAFEAAELERLCEERPELLVFRRRMRELHGLLTESEASEPDLSWKLPEEKRRILDDIFGEEKIPPAASSPEAGRVRRNGLRVLSAIAACVAISLFVIRLEPWKHESAVARAYQSDRAEKAAREAEKEMAALTKAIRDQEDVVEDNRKLLATISKTKGIIYRGQDSYYGTGEAEEKSARDALETYNQVRKDKMQLESQIDSLRRIDSDQLMVTAAGLDLPDNAIKSDYPKYMEAQRDLEALKLSGLGSDHPDMKAAEEQVHAMKTRMDEGVAKIKESLETKLDIAANTLKNAEMTKNTVGEEAINRGLSGHDYVDAKRELESSQRLLESMKLRKTVAEATLKMSHDAITIHGESELLAKSEKPDTGSQPAVSPGTGMTLNLNTTARYEQRAKRSGPQDPATPAVPDSLALPQIAGSKERESPPVDAFTDSAGTDLAHVPPAGRSGAGSQMESLADDSVSPGVVDSFAPAQSAETRSGTKSGAASVPAVLSSRQPINPASPEPAKKSSDLVQKEVIRDFEAAQTTAREIGLTAERQKNVDGLGSDLYNVGGSHNDVTYDDDTSPPIGGVSQGDLEALKRMYGTVETTAGHTQETNYPLSEIGRNSVIAGELAEDAGDLRPAEPAAPSEADSSSGPPIEETPAAENPYSTFSLNINDASFQLAKAALAKGERPDPAGIKPEQFYNAVDYGDPAPSANEPVSAVIEQAAHPFIPGRNLVRVAVRTGSTGRSAAQPLRLTLLVDQSGSMVRDDRRAAMEQALAQLGSLLTKADLVTVIGFSRTPRLLADGMAGDQAAELGKLVNQTASEGGTNLEEAMKLGAQLATRHQLAGAQNRIVLFTDGAANLGDAKPERLAEQVKVLRQKGIAFDIAGIGADGLNDRLLSELARNGNGRYYVVGGESNSFARQLAGAFRPAAENVKIQVIFNPQRVGRYKLIGFEKDRLKTEDFRNDSVDAAELAADEAGVAIYQVEPLAEGRGEIGEISVRFRDTNSGEMVERGWTLPYDTKASAFDRATPSMQLAGLSMLAAEKLRGGPLATAIDFNQLSGSAAFVRQFYGSAPRVTEMLRVIEALK</sequence>
<dbReference type="SMART" id="SM00327">
    <property type="entry name" value="VWA"/>
    <property type="match status" value="1"/>
</dbReference>
<feature type="compositionally biased region" description="Low complexity" evidence="2">
    <location>
        <begin position="648"/>
        <end position="663"/>
    </location>
</feature>
<dbReference type="Proteomes" id="UP000600139">
    <property type="component" value="Unassembled WGS sequence"/>
</dbReference>
<keyword evidence="5" id="KW-1185">Reference proteome</keyword>
<dbReference type="InterPro" id="IPR036465">
    <property type="entry name" value="vWFA_dom_sf"/>
</dbReference>
<feature type="coiled-coil region" evidence="1">
    <location>
        <begin position="206"/>
        <end position="233"/>
    </location>
</feature>
<evidence type="ECO:0000256" key="1">
    <source>
        <dbReference type="SAM" id="Coils"/>
    </source>
</evidence>
<dbReference type="PROSITE" id="PS50234">
    <property type="entry name" value="VWFA"/>
    <property type="match status" value="1"/>
</dbReference>
<dbReference type="InterPro" id="IPR002035">
    <property type="entry name" value="VWF_A"/>
</dbReference>
<dbReference type="RefSeq" id="WP_200352752.1">
    <property type="nucleotide sequence ID" value="NZ_BAABHZ010000001.1"/>
</dbReference>
<feature type="compositionally biased region" description="Polar residues" evidence="2">
    <location>
        <begin position="393"/>
        <end position="414"/>
    </location>
</feature>
<dbReference type="Pfam" id="PF12450">
    <property type="entry name" value="vWF_A"/>
    <property type="match status" value="1"/>
</dbReference>
<feature type="region of interest" description="Disordered" evidence="2">
    <location>
        <begin position="385"/>
        <end position="537"/>
    </location>
</feature>
<evidence type="ECO:0000313" key="5">
    <source>
        <dbReference type="Proteomes" id="UP000600139"/>
    </source>
</evidence>
<comment type="caution">
    <text evidence="4">The sequence shown here is derived from an EMBL/GenBank/DDBJ whole genome shotgun (WGS) entry which is preliminary data.</text>
</comment>
<organism evidence="4 5">
    <name type="scientific">Luteolibacter yonseiensis</name>
    <dbReference type="NCBI Taxonomy" id="1144680"/>
    <lineage>
        <taxon>Bacteria</taxon>
        <taxon>Pseudomonadati</taxon>
        <taxon>Verrucomicrobiota</taxon>
        <taxon>Verrucomicrobiia</taxon>
        <taxon>Verrucomicrobiales</taxon>
        <taxon>Verrucomicrobiaceae</taxon>
        <taxon>Luteolibacter</taxon>
    </lineage>
</organism>
<keyword evidence="1" id="KW-0175">Coiled coil</keyword>
<feature type="coiled-coil region" evidence="1">
    <location>
        <begin position="303"/>
        <end position="361"/>
    </location>
</feature>
<feature type="region of interest" description="Disordered" evidence="2">
    <location>
        <begin position="645"/>
        <end position="676"/>
    </location>
</feature>
<evidence type="ECO:0000313" key="4">
    <source>
        <dbReference type="EMBL" id="MBK1817822.1"/>
    </source>
</evidence>
<dbReference type="SUPFAM" id="SSF53300">
    <property type="entry name" value="vWA-like"/>
    <property type="match status" value="1"/>
</dbReference>